<keyword evidence="1" id="KW-1133">Transmembrane helix</keyword>
<dbReference type="PANTHER" id="PTHR31170">
    <property type="entry name" value="BNAC04G53230D PROTEIN"/>
    <property type="match status" value="1"/>
</dbReference>
<gene>
    <name evidence="2" type="ORF">I3842_09G075700</name>
</gene>
<accession>A0A922E388</accession>
<reference evidence="2" key="1">
    <citation type="submission" date="2021-01" db="EMBL/GenBank/DDBJ databases">
        <authorList>
            <person name="Lovell J.T."/>
            <person name="Bentley N."/>
            <person name="Bhattarai G."/>
            <person name="Jenkins J.W."/>
            <person name="Sreedasyam A."/>
            <person name="Alarcon Y."/>
            <person name="Bock C."/>
            <person name="Boston L."/>
            <person name="Carlson J."/>
            <person name="Cervantes K."/>
            <person name="Clermont K."/>
            <person name="Krom N."/>
            <person name="Kubenka K."/>
            <person name="Mamidi S."/>
            <person name="Mattison C."/>
            <person name="Monteros M."/>
            <person name="Pisani C."/>
            <person name="Plott C."/>
            <person name="Rajasekar S."/>
            <person name="Rhein H.S."/>
            <person name="Rohla C."/>
            <person name="Song M."/>
            <person name="Hilaire R.S."/>
            <person name="Shu S."/>
            <person name="Wells L."/>
            <person name="Wang X."/>
            <person name="Webber J."/>
            <person name="Heerema R.J."/>
            <person name="Klein P."/>
            <person name="Conner P."/>
            <person name="Grauke L."/>
            <person name="Grimwood J."/>
            <person name="Schmutz J."/>
            <person name="Randall J.J."/>
        </authorList>
    </citation>
    <scope>NUCLEOTIDE SEQUENCE</scope>
    <source>
        <tissue evidence="2">Leaf</tissue>
    </source>
</reference>
<dbReference type="EMBL" id="CM031833">
    <property type="protein sequence ID" value="KAG6695036.1"/>
    <property type="molecule type" value="Genomic_DNA"/>
</dbReference>
<evidence type="ECO:0000256" key="1">
    <source>
        <dbReference type="SAM" id="Phobius"/>
    </source>
</evidence>
<dbReference type="Pfam" id="PF03140">
    <property type="entry name" value="DUF247"/>
    <property type="match status" value="1"/>
</dbReference>
<keyword evidence="1" id="KW-0472">Membrane</keyword>
<dbReference type="PANTHER" id="PTHR31170:SF21">
    <property type="match status" value="1"/>
</dbReference>
<evidence type="ECO:0000313" key="2">
    <source>
        <dbReference type="EMBL" id="KAG6695036.1"/>
    </source>
</evidence>
<feature type="transmembrane region" description="Helical" evidence="1">
    <location>
        <begin position="453"/>
        <end position="474"/>
    </location>
</feature>
<evidence type="ECO:0000313" key="3">
    <source>
        <dbReference type="Proteomes" id="UP000811246"/>
    </source>
</evidence>
<keyword evidence="1" id="KW-0812">Transmembrane</keyword>
<dbReference type="AlphaFoldDB" id="A0A922E388"/>
<sequence>MQKYIEKSLPNYLRNPHNLLMGINSKLTRLLLQEISRRKCHDFLQRTANYSRDPSPGAFHRRPYSKSRALLLEDVFEADVPEERSSVCIYKIPANMRWVERKAYEPNVVSIGPYHYGVERLQDMEELKQKFVRRLFDRSRENEVVEFELVKDAMGKLEEEARICYGEEIKLGSEEFVETMVIDGCFVVELLREAWQHQLRGHPIPFIKRWMLPALRRDLIMLENQLPFFVLNKLFEMTSSTPAELPPSLQQLALHFFNPLLQRGLEAPPPKSSTATEGVFEARHLLDLFRSSTLPIELARGKQPNMIRSITELKQAGVKVQRAKHLKPLDITYEEGVLKIPPIYIDDYKGTVIRNMVAFEKCHHSCHPDVTAYLFFFDGLINSAKDVGLLYCDEVLHHSLGSNKEVAKLVNNICKEIDMDVDESYLFMVVDDANSFFGSPYGKARAGLVRHYFSSWVVGISTLGAVFAVYLTLIQTATGVAGARDPLKDVSFSSHLKDSLLLPFFGTK</sequence>
<dbReference type="InterPro" id="IPR004158">
    <property type="entry name" value="DUF247_pln"/>
</dbReference>
<name>A0A922E388_CARIL</name>
<proteinExistence type="predicted"/>
<protein>
    <submittedName>
        <fullName evidence="2">Uncharacterized protein</fullName>
    </submittedName>
</protein>
<dbReference type="Proteomes" id="UP000811246">
    <property type="component" value="Chromosome 9"/>
</dbReference>
<organism evidence="2 3">
    <name type="scientific">Carya illinoinensis</name>
    <name type="common">Pecan</name>
    <dbReference type="NCBI Taxonomy" id="32201"/>
    <lineage>
        <taxon>Eukaryota</taxon>
        <taxon>Viridiplantae</taxon>
        <taxon>Streptophyta</taxon>
        <taxon>Embryophyta</taxon>
        <taxon>Tracheophyta</taxon>
        <taxon>Spermatophyta</taxon>
        <taxon>Magnoliopsida</taxon>
        <taxon>eudicotyledons</taxon>
        <taxon>Gunneridae</taxon>
        <taxon>Pentapetalae</taxon>
        <taxon>rosids</taxon>
        <taxon>fabids</taxon>
        <taxon>Fagales</taxon>
        <taxon>Juglandaceae</taxon>
        <taxon>Carya</taxon>
    </lineage>
</organism>
<comment type="caution">
    <text evidence="2">The sequence shown here is derived from an EMBL/GenBank/DDBJ whole genome shotgun (WGS) entry which is preliminary data.</text>
</comment>